<feature type="chain" id="PRO_5046287231" description="TrbL/VirB6 plasmid conjugal transfer protein" evidence="3">
    <location>
        <begin position="26"/>
        <end position="498"/>
    </location>
</feature>
<evidence type="ECO:0000256" key="1">
    <source>
        <dbReference type="SAM" id="MobiDB-lite"/>
    </source>
</evidence>
<dbReference type="EMBL" id="CP079105">
    <property type="protein sequence ID" value="QXQ15796.1"/>
    <property type="molecule type" value="Genomic_DNA"/>
</dbReference>
<name>A0ABX8SJD0_9ACTN</name>
<feature type="compositionally biased region" description="Low complexity" evidence="1">
    <location>
        <begin position="437"/>
        <end position="446"/>
    </location>
</feature>
<evidence type="ECO:0000256" key="3">
    <source>
        <dbReference type="SAM" id="SignalP"/>
    </source>
</evidence>
<feature type="transmembrane region" description="Helical" evidence="2">
    <location>
        <begin position="248"/>
        <end position="268"/>
    </location>
</feature>
<feature type="compositionally biased region" description="Gly residues" evidence="1">
    <location>
        <begin position="394"/>
        <end position="436"/>
    </location>
</feature>
<feature type="transmembrane region" description="Helical" evidence="2">
    <location>
        <begin position="170"/>
        <end position="189"/>
    </location>
</feature>
<reference evidence="4" key="1">
    <citation type="submission" date="2021-07" db="EMBL/GenBank/DDBJ databases">
        <title>Candidatus Kaistella beijingensis sp. nov. isolated from a municipal wastewater treatment plant is involved in sludge foaming.</title>
        <authorList>
            <person name="Song Y."/>
            <person name="Liu S.-J."/>
        </authorList>
    </citation>
    <scope>NUCLEOTIDE SEQUENCE</scope>
    <source>
        <strain evidence="4">DSM 43998</strain>
    </source>
</reference>
<keyword evidence="5" id="KW-1185">Reference proteome</keyword>
<keyword evidence="3" id="KW-0732">Signal</keyword>
<keyword evidence="2" id="KW-0812">Transmembrane</keyword>
<proteinExistence type="predicted"/>
<sequence length="498" mass="50134">MVQRLLMLAAAAMTVFLVVPATAFAQPSDTTYGFDATCNEIHDNLDGVGVLGLPSLGDLSSAVCKGANATTHPGQAATAVVDRAWDSTFGKVVQSLMDGMGQAIVMSLVWWTKLPNERIADQDTLFQRINDYTYQAQILLLIASVILTGARLAEARRGAAMNEAAESFRMYARVVFSSWMLTAVIVAATRVSDRFSAWLLDDATNGNARGIAELMVKTSKLQAFSPGLMLIIAVVGLFGALAQMVLAVIRQGLLVVAAGFLPMAAAASGMKTGRQSYDKLVAWIVAFLLYKPVAAVVYMIAFTTAGVVNEDQPLAGLPDAVQAQRLLIGIVLLCSVAFVLPTLLRLVMPAVSVVGQGGSGLTTTGGALLGGFGLALIGGKAVGAKGAAAPGAPGYAGGGGQPPRGTGGNRPPQGGGRPSGGGGGQPAPRGGGGGGQTAAAAAGAAGAAAGPAGRVAAGVAGANAARSGAGGANQAAGDLAGDRWVNRAPDLGRSTIPR</sequence>
<organism evidence="4 5">
    <name type="scientific">Skermania pinensis</name>
    <dbReference type="NCBI Taxonomy" id="39122"/>
    <lineage>
        <taxon>Bacteria</taxon>
        <taxon>Bacillati</taxon>
        <taxon>Actinomycetota</taxon>
        <taxon>Actinomycetes</taxon>
        <taxon>Mycobacteriales</taxon>
        <taxon>Gordoniaceae</taxon>
        <taxon>Skermania</taxon>
    </lineage>
</organism>
<feature type="transmembrane region" description="Helical" evidence="2">
    <location>
        <begin position="280"/>
        <end position="306"/>
    </location>
</feature>
<feature type="transmembrane region" description="Helical" evidence="2">
    <location>
        <begin position="326"/>
        <end position="347"/>
    </location>
</feature>
<gene>
    <name evidence="4" type="ORF">KV203_09025</name>
</gene>
<evidence type="ECO:0008006" key="6">
    <source>
        <dbReference type="Google" id="ProtNLM"/>
    </source>
</evidence>
<feature type="transmembrane region" description="Helical" evidence="2">
    <location>
        <begin position="132"/>
        <end position="150"/>
    </location>
</feature>
<dbReference type="Proteomes" id="UP000887023">
    <property type="component" value="Chromosome"/>
</dbReference>
<keyword evidence="2" id="KW-0472">Membrane</keyword>
<feature type="transmembrane region" description="Helical" evidence="2">
    <location>
        <begin position="223"/>
        <end position="242"/>
    </location>
</feature>
<evidence type="ECO:0000313" key="5">
    <source>
        <dbReference type="Proteomes" id="UP000887023"/>
    </source>
</evidence>
<evidence type="ECO:0000256" key="2">
    <source>
        <dbReference type="SAM" id="Phobius"/>
    </source>
</evidence>
<accession>A0ABX8SJD0</accession>
<protein>
    <recommendedName>
        <fullName evidence="6">TrbL/VirB6 plasmid conjugal transfer protein</fullName>
    </recommendedName>
</protein>
<feature type="region of interest" description="Disordered" evidence="1">
    <location>
        <begin position="394"/>
        <end position="446"/>
    </location>
</feature>
<evidence type="ECO:0000313" key="4">
    <source>
        <dbReference type="EMBL" id="QXQ15796.1"/>
    </source>
</evidence>
<feature type="signal peptide" evidence="3">
    <location>
        <begin position="1"/>
        <end position="25"/>
    </location>
</feature>
<keyword evidence="2" id="KW-1133">Transmembrane helix</keyword>